<keyword evidence="2" id="KW-0201">Cytochrome c-type biogenesis</keyword>
<protein>
    <submittedName>
        <fullName evidence="7">Thiol-disulfide isomerase/thioredoxin</fullName>
    </submittedName>
</protein>
<keyword evidence="7" id="KW-0413">Isomerase</keyword>
<evidence type="ECO:0000256" key="2">
    <source>
        <dbReference type="ARBA" id="ARBA00022748"/>
    </source>
</evidence>
<organism evidence="7 8">
    <name type="scientific">Rhodococcoides corynebacterioides</name>
    <dbReference type="NCBI Taxonomy" id="53972"/>
    <lineage>
        <taxon>Bacteria</taxon>
        <taxon>Bacillati</taxon>
        <taxon>Actinomycetota</taxon>
        <taxon>Actinomycetes</taxon>
        <taxon>Mycobacteriales</taxon>
        <taxon>Nocardiaceae</taxon>
        <taxon>Rhodococcoides</taxon>
    </lineage>
</organism>
<name>A0ABS2KYV6_9NOCA</name>
<dbReference type="Gene3D" id="3.40.30.10">
    <property type="entry name" value="Glutaredoxin"/>
    <property type="match status" value="1"/>
</dbReference>
<dbReference type="SUPFAM" id="SSF52833">
    <property type="entry name" value="Thioredoxin-like"/>
    <property type="match status" value="1"/>
</dbReference>
<evidence type="ECO:0000313" key="7">
    <source>
        <dbReference type="EMBL" id="MBM7416976.1"/>
    </source>
</evidence>
<dbReference type="EMBL" id="JAFBBK010000001">
    <property type="protein sequence ID" value="MBM7416976.1"/>
    <property type="molecule type" value="Genomic_DNA"/>
</dbReference>
<evidence type="ECO:0000256" key="3">
    <source>
        <dbReference type="ARBA" id="ARBA00022968"/>
    </source>
</evidence>
<dbReference type="RefSeq" id="WP_204869658.1">
    <property type="nucleotide sequence ID" value="NZ_JAFBBK010000001.1"/>
</dbReference>
<dbReference type="InterPro" id="IPR050553">
    <property type="entry name" value="Thioredoxin_ResA/DsbE_sf"/>
</dbReference>
<dbReference type="InterPro" id="IPR013740">
    <property type="entry name" value="Redoxin"/>
</dbReference>
<dbReference type="CDD" id="cd02966">
    <property type="entry name" value="TlpA_like_family"/>
    <property type="match status" value="1"/>
</dbReference>
<dbReference type="PANTHER" id="PTHR42852">
    <property type="entry name" value="THIOL:DISULFIDE INTERCHANGE PROTEIN DSBE"/>
    <property type="match status" value="1"/>
</dbReference>
<dbReference type="PROSITE" id="PS51352">
    <property type="entry name" value="THIOREDOXIN_2"/>
    <property type="match status" value="1"/>
</dbReference>
<sequence length="221" mass="22480">MSRSSAARWSLAALVVVVALIVAIWPRGDDPTGPTSFADYRDSFGAAPTDDATDTELAPLRTEAALAACPVPTSGAPAPAGPLAGLRTTCLADGAQVDLGAAVAGTPTLLNLWAYWCDPCAEELPYLQQYAERAGGAVTVVTVHEDPRQGNALTRLADYGVRLPGMQDPSAAVAAAVGAPAVLPVSVLLAADGSVAAVLPQPFRSVDEIADAVRTHLGVSA</sequence>
<keyword evidence="3" id="KW-0812">Transmembrane</keyword>
<comment type="caution">
    <text evidence="7">The sequence shown here is derived from an EMBL/GenBank/DDBJ whole genome shotgun (WGS) entry which is preliminary data.</text>
</comment>
<keyword evidence="3" id="KW-0735">Signal-anchor</keyword>
<feature type="domain" description="Thioredoxin" evidence="6">
    <location>
        <begin position="72"/>
        <end position="218"/>
    </location>
</feature>
<evidence type="ECO:0000256" key="1">
    <source>
        <dbReference type="ARBA" id="ARBA00004196"/>
    </source>
</evidence>
<evidence type="ECO:0000256" key="4">
    <source>
        <dbReference type="ARBA" id="ARBA00023157"/>
    </source>
</evidence>
<evidence type="ECO:0000256" key="5">
    <source>
        <dbReference type="ARBA" id="ARBA00023284"/>
    </source>
</evidence>
<dbReference type="InterPro" id="IPR036249">
    <property type="entry name" value="Thioredoxin-like_sf"/>
</dbReference>
<evidence type="ECO:0000313" key="8">
    <source>
        <dbReference type="Proteomes" id="UP000703038"/>
    </source>
</evidence>
<proteinExistence type="predicted"/>
<keyword evidence="4" id="KW-1015">Disulfide bond</keyword>
<keyword evidence="5" id="KW-0676">Redox-active center</keyword>
<evidence type="ECO:0000259" key="6">
    <source>
        <dbReference type="PROSITE" id="PS51352"/>
    </source>
</evidence>
<dbReference type="Pfam" id="PF08534">
    <property type="entry name" value="Redoxin"/>
    <property type="match status" value="1"/>
</dbReference>
<dbReference type="Proteomes" id="UP000703038">
    <property type="component" value="Unassembled WGS sequence"/>
</dbReference>
<gene>
    <name evidence="7" type="ORF">JOE42_003709</name>
</gene>
<accession>A0ABS2KYV6</accession>
<comment type="subcellular location">
    <subcellularLocation>
        <location evidence="1">Cell envelope</location>
    </subcellularLocation>
</comment>
<dbReference type="InterPro" id="IPR013766">
    <property type="entry name" value="Thioredoxin_domain"/>
</dbReference>
<reference evidence="7 8" key="1">
    <citation type="submission" date="2021-01" db="EMBL/GenBank/DDBJ databases">
        <title>Genomics of switchgrass bacterial isolates.</title>
        <authorList>
            <person name="Shade A."/>
        </authorList>
    </citation>
    <scope>NUCLEOTIDE SEQUENCE [LARGE SCALE GENOMIC DNA]</scope>
    <source>
        <strain evidence="7 8">PvP111</strain>
    </source>
</reference>
<dbReference type="PANTHER" id="PTHR42852:SF6">
    <property type="entry name" value="THIOL:DISULFIDE INTERCHANGE PROTEIN DSBE"/>
    <property type="match status" value="1"/>
</dbReference>
<keyword evidence="8" id="KW-1185">Reference proteome</keyword>
<dbReference type="GO" id="GO:0016853">
    <property type="term" value="F:isomerase activity"/>
    <property type="evidence" value="ECO:0007669"/>
    <property type="project" value="UniProtKB-KW"/>
</dbReference>